<reference evidence="2" key="1">
    <citation type="submission" date="2024-06" db="EMBL/GenBank/DDBJ databases">
        <title>Multi-omics analyses provide insights into the biosynthesis of the anticancer antibiotic pleurotin in Hohenbuehelia grisea.</title>
        <authorList>
            <person name="Weaver J.A."/>
            <person name="Alberti F."/>
        </authorList>
    </citation>
    <scope>NUCLEOTIDE SEQUENCE [LARGE SCALE GENOMIC DNA]</scope>
    <source>
        <strain evidence="2">T-177</strain>
    </source>
</reference>
<evidence type="ECO:0000313" key="1">
    <source>
        <dbReference type="EMBL" id="KAL0960762.1"/>
    </source>
</evidence>
<organism evidence="1 2">
    <name type="scientific">Hohenbuehelia grisea</name>
    <dbReference type="NCBI Taxonomy" id="104357"/>
    <lineage>
        <taxon>Eukaryota</taxon>
        <taxon>Fungi</taxon>
        <taxon>Dikarya</taxon>
        <taxon>Basidiomycota</taxon>
        <taxon>Agaricomycotina</taxon>
        <taxon>Agaricomycetes</taxon>
        <taxon>Agaricomycetidae</taxon>
        <taxon>Agaricales</taxon>
        <taxon>Pleurotineae</taxon>
        <taxon>Pleurotaceae</taxon>
        <taxon>Hohenbuehelia</taxon>
    </lineage>
</organism>
<protein>
    <submittedName>
        <fullName evidence="1">Uncharacterized protein</fullName>
    </submittedName>
</protein>
<accession>A0ABR3JY47</accession>
<evidence type="ECO:0000313" key="2">
    <source>
        <dbReference type="Proteomes" id="UP001556367"/>
    </source>
</evidence>
<dbReference type="Proteomes" id="UP001556367">
    <property type="component" value="Unassembled WGS sequence"/>
</dbReference>
<proteinExistence type="predicted"/>
<dbReference type="EMBL" id="JASNQZ010000001">
    <property type="protein sequence ID" value="KAL0960762.1"/>
    <property type="molecule type" value="Genomic_DNA"/>
</dbReference>
<keyword evidence="2" id="KW-1185">Reference proteome</keyword>
<comment type="caution">
    <text evidence="1">The sequence shown here is derived from an EMBL/GenBank/DDBJ whole genome shotgun (WGS) entry which is preliminary data.</text>
</comment>
<gene>
    <name evidence="1" type="ORF">HGRIS_005784</name>
</gene>
<sequence>MPEISPLAMDDASVVEVQSHFAHNIPPLKHFLKCILYGNACNAPLLVSVPVLSELEFALDLSDLFAAVWFRSPNPPFPNVVLKHHIIDDFRGFTLPVSYVFLFVDDTLTIEQHPVNQLLERMTAADAPVRGSVLVCKRTMYGDFIPMEEADMNLVDLLLESHVASLG</sequence>
<name>A0ABR3JY47_9AGAR</name>